<evidence type="ECO:0000313" key="1">
    <source>
        <dbReference type="EMBL" id="KAI3700620.1"/>
    </source>
</evidence>
<evidence type="ECO:0000313" key="2">
    <source>
        <dbReference type="Proteomes" id="UP001055811"/>
    </source>
</evidence>
<keyword evidence="2" id="KW-1185">Reference proteome</keyword>
<gene>
    <name evidence="1" type="ORF">L2E82_45256</name>
</gene>
<name>A0ACB8ZTC2_CICIN</name>
<accession>A0ACB8ZTC2</accession>
<protein>
    <submittedName>
        <fullName evidence="1">Uncharacterized protein</fullName>
    </submittedName>
</protein>
<comment type="caution">
    <text evidence="1">The sequence shown here is derived from an EMBL/GenBank/DDBJ whole genome shotgun (WGS) entry which is preliminary data.</text>
</comment>
<dbReference type="Proteomes" id="UP001055811">
    <property type="component" value="Linkage Group LG08"/>
</dbReference>
<organism evidence="1 2">
    <name type="scientific">Cichorium intybus</name>
    <name type="common">Chicory</name>
    <dbReference type="NCBI Taxonomy" id="13427"/>
    <lineage>
        <taxon>Eukaryota</taxon>
        <taxon>Viridiplantae</taxon>
        <taxon>Streptophyta</taxon>
        <taxon>Embryophyta</taxon>
        <taxon>Tracheophyta</taxon>
        <taxon>Spermatophyta</taxon>
        <taxon>Magnoliopsida</taxon>
        <taxon>eudicotyledons</taxon>
        <taxon>Gunneridae</taxon>
        <taxon>Pentapetalae</taxon>
        <taxon>asterids</taxon>
        <taxon>campanulids</taxon>
        <taxon>Asterales</taxon>
        <taxon>Asteraceae</taxon>
        <taxon>Cichorioideae</taxon>
        <taxon>Cichorieae</taxon>
        <taxon>Cichoriinae</taxon>
        <taxon>Cichorium</taxon>
    </lineage>
</organism>
<dbReference type="EMBL" id="CM042016">
    <property type="protein sequence ID" value="KAI3700620.1"/>
    <property type="molecule type" value="Genomic_DNA"/>
</dbReference>
<sequence length="153" mass="17199">MPLSTGRGTHSENALEWTPYTQELVNIESGPPGSKFSLEGKNEALEKYANDLTELAKGVKLDPVIRRDDEIRRCIHILSRRIKNNHVIFPVVIFGYGLDLILSFNCFDLFESLVIAPPANPIENDRVLEYISPLPCISSIYGLIDLTSRQKEA</sequence>
<reference evidence="1 2" key="2">
    <citation type="journal article" date="2022" name="Mol. Ecol. Resour.">
        <title>The genomes of chicory, endive, great burdock and yacon provide insights into Asteraceae paleo-polyploidization history and plant inulin production.</title>
        <authorList>
            <person name="Fan W."/>
            <person name="Wang S."/>
            <person name="Wang H."/>
            <person name="Wang A."/>
            <person name="Jiang F."/>
            <person name="Liu H."/>
            <person name="Zhao H."/>
            <person name="Xu D."/>
            <person name="Zhang Y."/>
        </authorList>
    </citation>
    <scope>NUCLEOTIDE SEQUENCE [LARGE SCALE GENOMIC DNA]</scope>
    <source>
        <strain evidence="2">cv. Punajuju</strain>
        <tissue evidence="1">Leaves</tissue>
    </source>
</reference>
<reference evidence="2" key="1">
    <citation type="journal article" date="2022" name="Mol. Ecol. Resour.">
        <title>The genomes of chicory, endive, great burdock and yacon provide insights into Asteraceae palaeo-polyploidization history and plant inulin production.</title>
        <authorList>
            <person name="Fan W."/>
            <person name="Wang S."/>
            <person name="Wang H."/>
            <person name="Wang A."/>
            <person name="Jiang F."/>
            <person name="Liu H."/>
            <person name="Zhao H."/>
            <person name="Xu D."/>
            <person name="Zhang Y."/>
        </authorList>
    </citation>
    <scope>NUCLEOTIDE SEQUENCE [LARGE SCALE GENOMIC DNA]</scope>
    <source>
        <strain evidence="2">cv. Punajuju</strain>
    </source>
</reference>
<proteinExistence type="predicted"/>